<comment type="subcellular location">
    <subcellularLocation>
        <location evidence="2">Nucleus</location>
    </subcellularLocation>
</comment>
<keyword evidence="10" id="KW-0347">Helicase</keyword>
<dbReference type="InterPro" id="IPR006555">
    <property type="entry name" value="ATP-dep_Helicase_C"/>
</dbReference>
<evidence type="ECO:0000256" key="3">
    <source>
        <dbReference type="ARBA" id="ARBA00009146"/>
    </source>
</evidence>
<dbReference type="GO" id="GO:0045951">
    <property type="term" value="P:positive regulation of mitotic recombination"/>
    <property type="evidence" value="ECO:0007669"/>
    <property type="project" value="TreeGrafter"/>
</dbReference>
<comment type="cofactor">
    <cofactor evidence="1">
        <name>[4Fe-4S] cluster</name>
        <dbReference type="ChEBI" id="CHEBI:49883"/>
    </cofactor>
</comment>
<dbReference type="Pfam" id="PF06733">
    <property type="entry name" value="DEAD_2"/>
    <property type="match status" value="2"/>
</dbReference>
<dbReference type="PROSITE" id="PS00690">
    <property type="entry name" value="DEAH_ATP_HELICASE"/>
    <property type="match status" value="1"/>
</dbReference>
<keyword evidence="11" id="KW-0067">ATP-binding</keyword>
<keyword evidence="26" id="KW-1185">Reference proteome</keyword>
<evidence type="ECO:0000256" key="6">
    <source>
        <dbReference type="ARBA" id="ARBA00022723"/>
    </source>
</evidence>
<dbReference type="InterPro" id="IPR013020">
    <property type="entry name" value="Rad3/Chl1-like"/>
</dbReference>
<dbReference type="GO" id="GO:0003684">
    <property type="term" value="F:damaged DNA binding"/>
    <property type="evidence" value="ECO:0007669"/>
    <property type="project" value="TreeGrafter"/>
</dbReference>
<dbReference type="GO" id="GO:0005634">
    <property type="term" value="C:nucleus"/>
    <property type="evidence" value="ECO:0007669"/>
    <property type="project" value="UniProtKB-SubCell"/>
</dbReference>
<dbReference type="SMART" id="SM00491">
    <property type="entry name" value="HELICc2"/>
    <property type="match status" value="1"/>
</dbReference>
<name>A0A6P6YBP7_DERPT</name>
<comment type="similarity">
    <text evidence="3">Belongs to the helicase family. RAD3/XPD subfamily.</text>
</comment>
<dbReference type="EC" id="5.6.2.3" evidence="18"/>
<evidence type="ECO:0000256" key="17">
    <source>
        <dbReference type="ARBA" id="ARBA00023242"/>
    </source>
</evidence>
<evidence type="ECO:0000256" key="23">
    <source>
        <dbReference type="ARBA" id="ARBA00081188"/>
    </source>
</evidence>
<protein>
    <recommendedName>
        <fullName evidence="4">General transcription and DNA repair factor IIH helicase subunit XPD</fullName>
        <ecNumber evidence="18">5.6.2.3</ecNumber>
    </recommendedName>
    <alternativeName>
        <fullName evidence="21">CXPD</fullName>
    </alternativeName>
    <alternativeName>
        <fullName evidence="22">DNA 5'-3' helicase XPD</fullName>
    </alternativeName>
    <alternativeName>
        <fullName evidence="20">DNA excision repair protein ERCC-2</fullName>
    </alternativeName>
    <alternativeName>
        <fullName evidence="23">DNA repair protein complementing XP-D cells</fullName>
    </alternativeName>
    <alternativeName>
        <fullName evidence="24">Xeroderma pigmentosum group D-complementing protein</fullName>
    </alternativeName>
</protein>
<dbReference type="Gene3D" id="3.40.50.300">
    <property type="entry name" value="P-loop containing nucleotide triphosphate hydrolases"/>
    <property type="match status" value="2"/>
</dbReference>
<dbReference type="GO" id="GO:0046872">
    <property type="term" value="F:metal ion binding"/>
    <property type="evidence" value="ECO:0007669"/>
    <property type="project" value="UniProtKB-KW"/>
</dbReference>
<evidence type="ECO:0000256" key="18">
    <source>
        <dbReference type="ARBA" id="ARBA00044969"/>
    </source>
</evidence>
<evidence type="ECO:0000256" key="22">
    <source>
        <dbReference type="ARBA" id="ARBA00081072"/>
    </source>
</evidence>
<comment type="catalytic activity">
    <reaction evidence="19">
        <text>ATP + H2O = ADP + phosphate + H(+)</text>
        <dbReference type="Rhea" id="RHEA:13065"/>
        <dbReference type="ChEBI" id="CHEBI:15377"/>
        <dbReference type="ChEBI" id="CHEBI:15378"/>
        <dbReference type="ChEBI" id="CHEBI:30616"/>
        <dbReference type="ChEBI" id="CHEBI:43474"/>
        <dbReference type="ChEBI" id="CHEBI:456216"/>
        <dbReference type="EC" id="5.6.2.3"/>
    </reaction>
</comment>
<keyword evidence="7" id="KW-0547">Nucleotide-binding</keyword>
<dbReference type="SMART" id="SM00488">
    <property type="entry name" value="DEXDc2"/>
    <property type="match status" value="1"/>
</dbReference>
<dbReference type="InterPro" id="IPR002464">
    <property type="entry name" value="DNA/RNA_helicase_DEAH_CS"/>
</dbReference>
<dbReference type="NCBIfam" id="TIGR00604">
    <property type="entry name" value="rad3"/>
    <property type="match status" value="1"/>
</dbReference>
<dbReference type="CDD" id="cd18788">
    <property type="entry name" value="SF2_C_XPD"/>
    <property type="match status" value="1"/>
</dbReference>
<dbReference type="PANTHER" id="PTHR11472:SF1">
    <property type="entry name" value="GENERAL TRANSCRIPTION AND DNA REPAIR FACTOR IIH HELICASE SUBUNIT XPD"/>
    <property type="match status" value="1"/>
</dbReference>
<dbReference type="AlphaFoldDB" id="A0A6P6YBP7"/>
<keyword evidence="16" id="KW-0413">Isomerase</keyword>
<dbReference type="FunFam" id="3.40.50.300:FF:000135">
    <property type="entry name" value="DNA repair helicase RAD3, putative"/>
    <property type="match status" value="1"/>
</dbReference>
<evidence type="ECO:0000256" key="9">
    <source>
        <dbReference type="ARBA" id="ARBA00022801"/>
    </source>
</evidence>
<evidence type="ECO:0000256" key="21">
    <source>
        <dbReference type="ARBA" id="ARBA00079246"/>
    </source>
</evidence>
<evidence type="ECO:0000256" key="20">
    <source>
        <dbReference type="ARBA" id="ARBA00078828"/>
    </source>
</evidence>
<dbReference type="FunFam" id="3.40.50.300:FF:000128">
    <property type="entry name" value="Putative DNA repair helicase RAD3"/>
    <property type="match status" value="1"/>
</dbReference>
<evidence type="ECO:0000259" key="25">
    <source>
        <dbReference type="PROSITE" id="PS51193"/>
    </source>
</evidence>
<dbReference type="InterPro" id="IPR010614">
    <property type="entry name" value="RAD3-like_helicase_DEAD"/>
</dbReference>
<dbReference type="PANTHER" id="PTHR11472">
    <property type="entry name" value="DNA REPAIR DEAD HELICASE RAD3/XP-D SUBFAMILY MEMBER"/>
    <property type="match status" value="1"/>
</dbReference>
<evidence type="ECO:0000256" key="4">
    <source>
        <dbReference type="ARBA" id="ARBA00014344"/>
    </source>
</evidence>
<keyword evidence="13" id="KW-0411">Iron-sulfur</keyword>
<dbReference type="Pfam" id="PF04851">
    <property type="entry name" value="ResIII"/>
    <property type="match status" value="1"/>
</dbReference>
<dbReference type="PROSITE" id="PS51193">
    <property type="entry name" value="HELICASE_ATP_BIND_2"/>
    <property type="match status" value="1"/>
</dbReference>
<accession>A0A6P6YBP7</accession>
<dbReference type="GO" id="GO:0006366">
    <property type="term" value="P:transcription by RNA polymerase II"/>
    <property type="evidence" value="ECO:0007669"/>
    <property type="project" value="TreeGrafter"/>
</dbReference>
<dbReference type="InterPro" id="IPR014013">
    <property type="entry name" value="Helic_SF1/SF2_ATP-bd_DinG/Rad3"/>
</dbReference>
<evidence type="ECO:0000256" key="1">
    <source>
        <dbReference type="ARBA" id="ARBA00001966"/>
    </source>
</evidence>
<evidence type="ECO:0000256" key="10">
    <source>
        <dbReference type="ARBA" id="ARBA00022806"/>
    </source>
</evidence>
<evidence type="ECO:0000256" key="14">
    <source>
        <dbReference type="ARBA" id="ARBA00023125"/>
    </source>
</evidence>
<dbReference type="OrthoDB" id="272481at2759"/>
<keyword evidence="15" id="KW-0234">DNA repair</keyword>
<evidence type="ECO:0000313" key="26">
    <source>
        <dbReference type="Proteomes" id="UP000515146"/>
    </source>
</evidence>
<evidence type="ECO:0000256" key="16">
    <source>
        <dbReference type="ARBA" id="ARBA00023235"/>
    </source>
</evidence>
<keyword evidence="8" id="KW-0227">DNA damage</keyword>
<dbReference type="RefSeq" id="XP_027202812.1">
    <property type="nucleotide sequence ID" value="XM_027347011.1"/>
</dbReference>
<evidence type="ECO:0000256" key="11">
    <source>
        <dbReference type="ARBA" id="ARBA00022840"/>
    </source>
</evidence>
<evidence type="ECO:0000256" key="12">
    <source>
        <dbReference type="ARBA" id="ARBA00023004"/>
    </source>
</evidence>
<dbReference type="InterPro" id="IPR006554">
    <property type="entry name" value="Helicase-like_DEXD_c2"/>
</dbReference>
<dbReference type="GO" id="GO:0043139">
    <property type="term" value="F:5'-3' DNA helicase activity"/>
    <property type="evidence" value="ECO:0007669"/>
    <property type="project" value="UniProtKB-EC"/>
</dbReference>
<evidence type="ECO:0000256" key="15">
    <source>
        <dbReference type="ARBA" id="ARBA00023204"/>
    </source>
</evidence>
<organism evidence="26 27">
    <name type="scientific">Dermatophagoides pteronyssinus</name>
    <name type="common">European house dust mite</name>
    <dbReference type="NCBI Taxonomy" id="6956"/>
    <lineage>
        <taxon>Eukaryota</taxon>
        <taxon>Metazoa</taxon>
        <taxon>Ecdysozoa</taxon>
        <taxon>Arthropoda</taxon>
        <taxon>Chelicerata</taxon>
        <taxon>Arachnida</taxon>
        <taxon>Acari</taxon>
        <taxon>Acariformes</taxon>
        <taxon>Sarcoptiformes</taxon>
        <taxon>Astigmata</taxon>
        <taxon>Psoroptidia</taxon>
        <taxon>Analgoidea</taxon>
        <taxon>Pyroglyphidae</taxon>
        <taxon>Dermatophagoidinae</taxon>
        <taxon>Dermatophagoides</taxon>
    </lineage>
</organism>
<dbReference type="Pfam" id="PF13307">
    <property type="entry name" value="Helicase_C_2"/>
    <property type="match status" value="1"/>
</dbReference>
<reference evidence="27" key="1">
    <citation type="submission" date="2025-08" db="UniProtKB">
        <authorList>
            <consortium name="RefSeq"/>
        </authorList>
    </citation>
    <scope>IDENTIFICATION</scope>
    <source>
        <strain evidence="27">Airmid</strain>
    </source>
</reference>
<keyword evidence="9" id="KW-0378">Hydrolase</keyword>
<dbReference type="InterPro" id="IPR045028">
    <property type="entry name" value="DinG/Rad3-like"/>
</dbReference>
<dbReference type="SUPFAM" id="SSF52540">
    <property type="entry name" value="P-loop containing nucleoside triphosphate hydrolases"/>
    <property type="match status" value="2"/>
</dbReference>
<dbReference type="InterPro" id="IPR001945">
    <property type="entry name" value="RAD3/XPD"/>
</dbReference>
<evidence type="ECO:0000256" key="2">
    <source>
        <dbReference type="ARBA" id="ARBA00004123"/>
    </source>
</evidence>
<gene>
    <name evidence="27" type="primary">LOC113796710</name>
</gene>
<keyword evidence="17" id="KW-0539">Nucleus</keyword>
<evidence type="ECO:0000256" key="24">
    <source>
        <dbReference type="ARBA" id="ARBA00082576"/>
    </source>
</evidence>
<dbReference type="PRINTS" id="PR00852">
    <property type="entry name" value="XRODRMPGMNTD"/>
</dbReference>
<dbReference type="InterPro" id="IPR027417">
    <property type="entry name" value="P-loop_NTPase"/>
</dbReference>
<evidence type="ECO:0000256" key="5">
    <source>
        <dbReference type="ARBA" id="ARBA00022485"/>
    </source>
</evidence>
<dbReference type="GO" id="GO:0051539">
    <property type="term" value="F:4 iron, 4 sulfur cluster binding"/>
    <property type="evidence" value="ECO:0007669"/>
    <property type="project" value="UniProtKB-KW"/>
</dbReference>
<dbReference type="KEGG" id="dpte:113796710"/>
<feature type="domain" description="Helicase ATP-binding" evidence="25">
    <location>
        <begin position="8"/>
        <end position="344"/>
    </location>
</feature>
<keyword evidence="5" id="KW-0004">4Fe-4S</keyword>
<dbReference type="Proteomes" id="UP000515146">
    <property type="component" value="Unplaced"/>
</dbReference>
<keyword evidence="12" id="KW-0408">Iron</keyword>
<evidence type="ECO:0000256" key="19">
    <source>
        <dbReference type="ARBA" id="ARBA00048954"/>
    </source>
</evidence>
<dbReference type="Pfam" id="PF06777">
    <property type="entry name" value="HBB"/>
    <property type="match status" value="1"/>
</dbReference>
<dbReference type="GO" id="GO:0016818">
    <property type="term" value="F:hydrolase activity, acting on acid anhydrides, in phosphorus-containing anhydrides"/>
    <property type="evidence" value="ECO:0007669"/>
    <property type="project" value="InterPro"/>
</dbReference>
<dbReference type="GO" id="GO:0006289">
    <property type="term" value="P:nucleotide-excision repair"/>
    <property type="evidence" value="ECO:0007669"/>
    <property type="project" value="InterPro"/>
</dbReference>
<dbReference type="InterPro" id="IPR010643">
    <property type="entry name" value="HBB"/>
</dbReference>
<dbReference type="GO" id="GO:0005524">
    <property type="term" value="F:ATP binding"/>
    <property type="evidence" value="ECO:0007669"/>
    <property type="project" value="UniProtKB-KW"/>
</dbReference>
<dbReference type="InterPro" id="IPR006935">
    <property type="entry name" value="Helicase/UvrB_N"/>
</dbReference>
<keyword evidence="6" id="KW-0479">Metal-binding</keyword>
<sequence>MVVFNIEELKIFFPYDYIYPEQYVYMRHLKTTLDTKGHGVLEMPTGTGKTVCIMSLYSSYQLEYPEKLEKFYFCTRTIGEMNKALFELRCVLKYRLKILVTEFLEIDKIDEKCRSLTVPWVRERFYDKKIPNVRKAYDYPGSNMKLKKSFDADESEKSLEANNYVHDIEDLYNKIYSKTECSLCPWYESFKLFWIPENLPNDVYTIDDMKIISPDPLRSRFCPYYATRELNNIAQIVVLNYQYVLDPKVSRVAMGYEYSTMNPLALNKVNGQLSDQVCAIKKPHAIVFDEAHNIDNVCIEALTIKISSVDIEQAKISIKKLQKLIEENELQETNKLTEQLIKSVTAEQEEQYAKMVNEFLNSPLLPEEQSKLSKTIPGTIRKNRLFLNNLLMMIVYLDSYVKVVTVNIEGPLMFLKKVEDTLSIEASTLSLYSERLKNLLSYLKITNFNEYSSLTKITDYCTLVSTYYKGFILITDPYPEAPGIYDPISQLACIDSSLSMKPVLDRFQSVMLTSGTISPLNLYPKILKFVPTILQSLNMSLERECICPIIVSKGSDNIPLSSVFELRDDVSVIQQYGRLITDLCEIIPDGIVLFFTSYAYMENVLSHWNSDGVIDKILANKLIFMETKDSLTTSLTLDSYKKACDIGRGAIFMSIARGKVAEGIDFDRHYGRAVILIGVPYQYTLSHVLKSRLLFLKVQYQIDEGEFLAFDAMRQASQCLGRVIRNKLDYGLMILADYRYAKNDKLTKLPEWVKANLTSDRVNIIADHAISLSNNFLLEMSQPHVQSLKTRLNQAALTKLSLLGNKATNK</sequence>
<evidence type="ECO:0000256" key="13">
    <source>
        <dbReference type="ARBA" id="ARBA00023014"/>
    </source>
</evidence>
<evidence type="ECO:0000256" key="8">
    <source>
        <dbReference type="ARBA" id="ARBA00022763"/>
    </source>
</evidence>
<dbReference type="GO" id="GO:0035315">
    <property type="term" value="P:hair cell differentiation"/>
    <property type="evidence" value="ECO:0007669"/>
    <property type="project" value="UniProtKB-ARBA"/>
</dbReference>
<proteinExistence type="inferred from homology"/>
<keyword evidence="14" id="KW-0238">DNA-binding</keyword>
<evidence type="ECO:0000256" key="7">
    <source>
        <dbReference type="ARBA" id="ARBA00022741"/>
    </source>
</evidence>
<dbReference type="InParanoid" id="A0A6P6YBP7"/>
<evidence type="ECO:0000313" key="27">
    <source>
        <dbReference type="RefSeq" id="XP_027202812.1"/>
    </source>
</evidence>